<dbReference type="Proteomes" id="UP000255036">
    <property type="component" value="Unassembled WGS sequence"/>
</dbReference>
<evidence type="ECO:0000313" key="3">
    <source>
        <dbReference type="Proteomes" id="UP000255036"/>
    </source>
</evidence>
<accession>A0A371AQR6</accession>
<dbReference type="InterPro" id="IPR010982">
    <property type="entry name" value="Lambda_DNA-bd_dom_sf"/>
</dbReference>
<name>A0A371AQR6_9FIRM</name>
<organism evidence="2 3">
    <name type="scientific">Anaerosacchariphilus polymeriproducens</name>
    <dbReference type="NCBI Taxonomy" id="1812858"/>
    <lineage>
        <taxon>Bacteria</taxon>
        <taxon>Bacillati</taxon>
        <taxon>Bacillota</taxon>
        <taxon>Clostridia</taxon>
        <taxon>Lachnospirales</taxon>
        <taxon>Lachnospiraceae</taxon>
        <taxon>Anaerosacchariphilus</taxon>
    </lineage>
</organism>
<evidence type="ECO:0000259" key="1">
    <source>
        <dbReference type="PROSITE" id="PS50943"/>
    </source>
</evidence>
<dbReference type="SMART" id="SM00530">
    <property type="entry name" value="HTH_XRE"/>
    <property type="match status" value="1"/>
</dbReference>
<dbReference type="AlphaFoldDB" id="A0A371AQR6"/>
<dbReference type="CDD" id="cd00093">
    <property type="entry name" value="HTH_XRE"/>
    <property type="match status" value="1"/>
</dbReference>
<dbReference type="OrthoDB" id="9801008at2"/>
<evidence type="ECO:0000313" key="2">
    <source>
        <dbReference type="EMBL" id="RDU21913.1"/>
    </source>
</evidence>
<dbReference type="PROSITE" id="PS50943">
    <property type="entry name" value="HTH_CROC1"/>
    <property type="match status" value="1"/>
</dbReference>
<protein>
    <submittedName>
        <fullName evidence="2">XRE family transcriptional regulator</fullName>
    </submittedName>
</protein>
<dbReference type="InterPro" id="IPR001387">
    <property type="entry name" value="Cro/C1-type_HTH"/>
</dbReference>
<dbReference type="Gene3D" id="1.10.260.40">
    <property type="entry name" value="lambda repressor-like DNA-binding domains"/>
    <property type="match status" value="1"/>
</dbReference>
<sequence length="66" mass="7798">MKYSEFVKKVRKDLNLTQKQLADELEVSYATINRWENSHVLPSKLAIKSFIDFCENNFIDITELEC</sequence>
<dbReference type="Pfam" id="PF01381">
    <property type="entry name" value="HTH_3"/>
    <property type="match status" value="1"/>
</dbReference>
<comment type="caution">
    <text evidence="2">The sequence shown here is derived from an EMBL/GenBank/DDBJ whole genome shotgun (WGS) entry which is preliminary data.</text>
</comment>
<dbReference type="SUPFAM" id="SSF47413">
    <property type="entry name" value="lambda repressor-like DNA-binding domains"/>
    <property type="match status" value="1"/>
</dbReference>
<dbReference type="EMBL" id="QRCT01000051">
    <property type="protein sequence ID" value="RDU21913.1"/>
    <property type="molecule type" value="Genomic_DNA"/>
</dbReference>
<dbReference type="RefSeq" id="WP_115483645.1">
    <property type="nucleotide sequence ID" value="NZ_QRCT01000051.1"/>
</dbReference>
<proteinExistence type="predicted"/>
<dbReference type="GO" id="GO:0003677">
    <property type="term" value="F:DNA binding"/>
    <property type="evidence" value="ECO:0007669"/>
    <property type="project" value="InterPro"/>
</dbReference>
<gene>
    <name evidence="2" type="ORF">DWV06_18200</name>
</gene>
<feature type="domain" description="HTH cro/C1-type" evidence="1">
    <location>
        <begin position="7"/>
        <end position="61"/>
    </location>
</feature>
<reference evidence="2 3" key="1">
    <citation type="submission" date="2018-07" db="EMBL/GenBank/DDBJ databases">
        <title>Anaerosacharophilus polymeroproducens gen. nov. sp. nov., an anaerobic bacterium isolated from salt field.</title>
        <authorList>
            <person name="Kim W."/>
            <person name="Yang S.-H."/>
            <person name="Oh J."/>
            <person name="Lee J.-H."/>
            <person name="Kwon K.K."/>
        </authorList>
    </citation>
    <scope>NUCLEOTIDE SEQUENCE [LARGE SCALE GENOMIC DNA]</scope>
    <source>
        <strain evidence="2 3">MCWD5</strain>
    </source>
</reference>
<keyword evidence="3" id="KW-1185">Reference proteome</keyword>